<protein>
    <submittedName>
        <fullName evidence="1">Uncharacterized protein</fullName>
    </submittedName>
</protein>
<dbReference type="AlphaFoldDB" id="A0A6M3KB56"/>
<sequence>MPSTLLTLRTAVTDALGNTGTKAVTWADRALNYAQLLAALIFDPPELKVTDDLTLAISGSSVSLSTLTRLRAIETIYNSTSSKRMWPLSWDKWYILAPATVGDAIYYCRRSETLHTAPIPTVANTLRTHYYKYPAALTVTDDTLDFDNHDSFIVNAAIKLAWAFQEETENVDMMNKVGEAIGIPLAMGTKLRHDLEEGIREQYNISGAQA</sequence>
<proteinExistence type="predicted"/>
<dbReference type="Pfam" id="PF24175">
    <property type="entry name" value="SU10_adaptor"/>
    <property type="match status" value="1"/>
</dbReference>
<accession>A0A6M3KB56</accession>
<evidence type="ECO:0000313" key="1">
    <source>
        <dbReference type="EMBL" id="QJA78875.1"/>
    </source>
</evidence>
<dbReference type="InterPro" id="IPR056209">
    <property type="entry name" value="SU10_adaptor"/>
</dbReference>
<dbReference type="EMBL" id="MT142357">
    <property type="protein sequence ID" value="QJA78875.1"/>
    <property type="molecule type" value="Genomic_DNA"/>
</dbReference>
<name>A0A6M3KB56_9ZZZZ</name>
<gene>
    <name evidence="1" type="ORF">MM415A00976_0019</name>
</gene>
<organism evidence="1">
    <name type="scientific">viral metagenome</name>
    <dbReference type="NCBI Taxonomy" id="1070528"/>
    <lineage>
        <taxon>unclassified sequences</taxon>
        <taxon>metagenomes</taxon>
        <taxon>organismal metagenomes</taxon>
    </lineage>
</organism>
<reference evidence="1" key="1">
    <citation type="submission" date="2020-03" db="EMBL/GenBank/DDBJ databases">
        <title>The deep terrestrial virosphere.</title>
        <authorList>
            <person name="Holmfeldt K."/>
            <person name="Nilsson E."/>
            <person name="Simone D."/>
            <person name="Lopez-Fernandez M."/>
            <person name="Wu X."/>
            <person name="de Brujin I."/>
            <person name="Lundin D."/>
            <person name="Andersson A."/>
            <person name="Bertilsson S."/>
            <person name="Dopson M."/>
        </authorList>
    </citation>
    <scope>NUCLEOTIDE SEQUENCE</scope>
    <source>
        <strain evidence="1">MM415A00976</strain>
    </source>
</reference>